<name>A0A812M701_9DINO</name>
<dbReference type="AlphaFoldDB" id="A0A812M701"/>
<organism evidence="2 3">
    <name type="scientific">Symbiodinium necroappetens</name>
    <dbReference type="NCBI Taxonomy" id="1628268"/>
    <lineage>
        <taxon>Eukaryota</taxon>
        <taxon>Sar</taxon>
        <taxon>Alveolata</taxon>
        <taxon>Dinophyceae</taxon>
        <taxon>Suessiales</taxon>
        <taxon>Symbiodiniaceae</taxon>
        <taxon>Symbiodinium</taxon>
    </lineage>
</organism>
<sequence>MHRAKLWDPPFSSGDAIDYLFMIADKPCGPTVPGAFVKSLAWFERVSGFSSESRISSKSVLLSARDVLVKELKKPGVPVHRAPRLPGAVIAALERLVSNRQEAMGIRAGAFYRLLKCWGTLRYDDVQHLSPQAVRFFSGRFTAVLYETKTSGPERRQVELPIAITEDSWICNRDWLRDGWQLFQAHADFNRDYFLPALSDDFSCFRRRMASYPEAATLTAAVNRRLTDVGGRRLIPPELVEMWTEHSERATLPTILDGFGLDPRDRDALGRWRPEGSDIYSKSFSGKVRRIHRYFTSEIEKLRLAGDVDDYDVLEAAFAWLRSRWGLAAEEADRIVESFRTTLAAWASEDPIQQASEDEGETVEEHVEAPPEEPVERAAGYVLVSSRRGAVRLHRSGKEGCWMARLRHFNECKVVTEMPEPGEYSHRCRLCWPGPEGTVDSSDDSSGESSDSEGHQSDAPEGTMAESLHGRELEARSSSAKAWQALRDMGVAQSWKANYESAEQNLDFVCEHFETEVGEGLMIRMDEADFWAKYGEEAAISAIAVIVEEGPPVKKRVVHDASHDVLLNHRIRCLDKVRSPGAREKRYLLRRLREERLAPMAIAGDISKAHRRYKHRADEWGYLGCKASTRDSAVYLNCVGTFGLACAGYWWARISGGAVRLVHHLTGRTAGWSKTKGGLNVQWVGYETAYASFKLGISERRASWLSEWTGRIAAGGKVTWDDFACGLGRLGFGANALSWERPFLGPLYGWSAATRGRRGLLQIPVMLRTILRWLSQRFRTGDRLPAPPTLPLASGEGGLSFFSDAKAESGSAWVGGYLWDGHSALQWYALEVLESWAPWAFIKKDFKRTIASLELLGTLICVKLWGERMRRHGRGRGHLTGGTDNQGNSYAVSKLMSTRFPLPLLLMELSETLRRGDQVLDLSWVPRERNQWADDLTNQKFDHFDQGRRLSINGSQIDWIVLGDLLNSASAFHTEMVQAKEDKRNGKSELLARGKKRARTKW</sequence>
<evidence type="ECO:0000313" key="2">
    <source>
        <dbReference type="EMBL" id="CAE7256426.1"/>
    </source>
</evidence>
<feature type="region of interest" description="Disordered" evidence="1">
    <location>
        <begin position="351"/>
        <end position="374"/>
    </location>
</feature>
<gene>
    <name evidence="2" type="ORF">SNEC2469_LOCUS5632</name>
</gene>
<feature type="region of interest" description="Disordered" evidence="1">
    <location>
        <begin position="437"/>
        <end position="465"/>
    </location>
</feature>
<evidence type="ECO:0000313" key="3">
    <source>
        <dbReference type="Proteomes" id="UP000601435"/>
    </source>
</evidence>
<dbReference type="OrthoDB" id="442801at2759"/>
<evidence type="ECO:0000256" key="1">
    <source>
        <dbReference type="SAM" id="MobiDB-lite"/>
    </source>
</evidence>
<comment type="caution">
    <text evidence="2">The sequence shown here is derived from an EMBL/GenBank/DDBJ whole genome shotgun (WGS) entry which is preliminary data.</text>
</comment>
<keyword evidence="3" id="KW-1185">Reference proteome</keyword>
<dbReference type="Proteomes" id="UP000601435">
    <property type="component" value="Unassembled WGS sequence"/>
</dbReference>
<feature type="non-terminal residue" evidence="2">
    <location>
        <position position="1"/>
    </location>
</feature>
<dbReference type="EMBL" id="CAJNJA010010336">
    <property type="protein sequence ID" value="CAE7256426.1"/>
    <property type="molecule type" value="Genomic_DNA"/>
</dbReference>
<protein>
    <submittedName>
        <fullName evidence="2">Uncharacterized protein</fullName>
    </submittedName>
</protein>
<accession>A0A812M701</accession>
<proteinExistence type="predicted"/>
<reference evidence="2" key="1">
    <citation type="submission" date="2021-02" db="EMBL/GenBank/DDBJ databases">
        <authorList>
            <person name="Dougan E. K."/>
            <person name="Rhodes N."/>
            <person name="Thang M."/>
            <person name="Chan C."/>
        </authorList>
    </citation>
    <scope>NUCLEOTIDE SEQUENCE</scope>
</reference>